<keyword evidence="4" id="KW-1185">Reference proteome</keyword>
<reference evidence="5" key="1">
    <citation type="submission" date="2022-11" db="UniProtKB">
        <authorList>
            <consortium name="WormBaseParasite"/>
        </authorList>
    </citation>
    <scope>IDENTIFICATION</scope>
</reference>
<dbReference type="Gene3D" id="1.20.58.2220">
    <property type="entry name" value="Formin, FH2 domain"/>
    <property type="match status" value="1"/>
</dbReference>
<dbReference type="InterPro" id="IPR010472">
    <property type="entry name" value="FH3_dom"/>
</dbReference>
<dbReference type="AlphaFoldDB" id="A0A915IFE8"/>
<sequence length="1060" mass="121565">MYEFYENCIGKVINYYEQAVLVSESFIFTCLSRSRISRKACDKLNGHVEQEFDAFSDCLHLPENVQAAIKNLPVKHKRIFIRDRRRCRKLLLSKLRYVQNFLDLKDDRSDKGNDITSYRDVKCPKICVALEIFGILLRSEWSRNLEKTIFISGERNCILTLNRILLLVISANSGQEDSAAYTLCPLGSPSDQHHCVLLPLVLNILKIILNYDTIRSQIFDQYKYIIVNLIILVWKIRCYSKTVSPSDCLKLVKCKILILQILGGLCLFENGHAIIFDTINRFKILCSSSKSFFQDILDDFTKTVLPKRELSVIKVTIISLINALLDKLDLEARMALRSELLSINEHICPKVFDWLRENEECPALLSHVDLFRMAQQEDEETYNENKGILSDVESINPNVEDEQLFEKFSSVVKNQSKSHILRRIWKLAFKQIVNDGLKNDLVDQLSHERDELSDTENDGRCTTNYKDPYIFRKSKMEYKVLEEKCEHLSKRLRETEHALLELQLKCNEKSMIADQLVKIASTSHMTVTNSESVYHSGSISDNRSDEEASTSGAASIVSGQVTAISSDCPNCTYPSSQSTGSPMPIAPAPPPNILDFFAFKNGQINSKAKRPLSPNEVVIADRNHLKTLNWTIIPETQLSGSLWLDYEDDSGTEDFIDLENLNKNFSSVKPAQLAFADNQSISTMKNDCDSVLNPRRAQNCQILLSKLKFMDVNKLCSTVADLDPHNLIGKDMIEQLLKFIPNREEEEKLVEKAKVADLALVDRFFYHIIRNPTYERRLRCLWIIKTFDEKALDLKNQIEAIIRASKLLQSSKRVKKVLFAVLSLGNRLNRFKQIGTAKAFDVGALNRLIDIKSVIKTDYTLLHFLVDCCDAKSAEIFRLKKEISAFSDASKVCTTDIYSDLKVLDEGFDLLRTEAHESVGDERESSIQKSISEFLSRSEAVLSMTRVNLVEMHEQFGLTLSALALDERRYKTNPSELFAIFSRFLTTFCEVRRQLKRERLEIEKRQATLTRIPKVKRSNFQKQFIDTSMDIRSVRVNDYQKRYCSFLDKTILVNTFRGAA</sequence>
<dbReference type="GO" id="GO:0003779">
    <property type="term" value="F:actin binding"/>
    <property type="evidence" value="ECO:0007669"/>
    <property type="project" value="InterPro"/>
</dbReference>
<protein>
    <submittedName>
        <fullName evidence="5">FH2 domain-containing protein</fullName>
    </submittedName>
</protein>
<dbReference type="InterPro" id="IPR011989">
    <property type="entry name" value="ARM-like"/>
</dbReference>
<feature type="region of interest" description="Disordered" evidence="2">
    <location>
        <begin position="532"/>
        <end position="553"/>
    </location>
</feature>
<name>A0A915IFE8_ROMCU</name>
<evidence type="ECO:0000256" key="1">
    <source>
        <dbReference type="SAM" id="Coils"/>
    </source>
</evidence>
<organism evidence="4 5">
    <name type="scientific">Romanomermis culicivorax</name>
    <name type="common">Nematode worm</name>
    <dbReference type="NCBI Taxonomy" id="13658"/>
    <lineage>
        <taxon>Eukaryota</taxon>
        <taxon>Metazoa</taxon>
        <taxon>Ecdysozoa</taxon>
        <taxon>Nematoda</taxon>
        <taxon>Enoplea</taxon>
        <taxon>Dorylaimia</taxon>
        <taxon>Mermithida</taxon>
        <taxon>Mermithoidea</taxon>
        <taxon>Mermithidae</taxon>
        <taxon>Romanomermis</taxon>
    </lineage>
</organism>
<dbReference type="InterPro" id="IPR016024">
    <property type="entry name" value="ARM-type_fold"/>
</dbReference>
<dbReference type="PANTHER" id="PTHR45725">
    <property type="entry name" value="FORMIN HOMOLOGY 2 FAMILY MEMBER"/>
    <property type="match status" value="1"/>
</dbReference>
<dbReference type="InterPro" id="IPR015425">
    <property type="entry name" value="FH2_Formin"/>
</dbReference>
<dbReference type="SUPFAM" id="SSF48371">
    <property type="entry name" value="ARM repeat"/>
    <property type="match status" value="1"/>
</dbReference>
<feature type="domain" description="FH2" evidence="3">
    <location>
        <begin position="615"/>
        <end position="1014"/>
    </location>
</feature>
<evidence type="ECO:0000259" key="3">
    <source>
        <dbReference type="PROSITE" id="PS51444"/>
    </source>
</evidence>
<dbReference type="Gene3D" id="1.25.10.10">
    <property type="entry name" value="Leucine-rich Repeat Variant"/>
    <property type="match status" value="1"/>
</dbReference>
<dbReference type="PROSITE" id="PS51444">
    <property type="entry name" value="FH2"/>
    <property type="match status" value="1"/>
</dbReference>
<proteinExistence type="predicted"/>
<evidence type="ECO:0000313" key="5">
    <source>
        <dbReference type="WBParaSite" id="nRc.2.0.1.t12637-RA"/>
    </source>
</evidence>
<evidence type="ECO:0000256" key="2">
    <source>
        <dbReference type="SAM" id="MobiDB-lite"/>
    </source>
</evidence>
<dbReference type="InterPro" id="IPR042201">
    <property type="entry name" value="FH2_Formin_sf"/>
</dbReference>
<feature type="coiled-coil region" evidence="1">
    <location>
        <begin position="438"/>
        <end position="505"/>
    </location>
</feature>
<accession>A0A915IFE8</accession>
<dbReference type="InterPro" id="IPR051425">
    <property type="entry name" value="Formin_Homology"/>
</dbReference>
<dbReference type="SMART" id="SM00498">
    <property type="entry name" value="FH2"/>
    <property type="match status" value="1"/>
</dbReference>
<dbReference type="SUPFAM" id="SSF101447">
    <property type="entry name" value="Formin homology 2 domain (FH2 domain)"/>
    <property type="match status" value="1"/>
</dbReference>
<evidence type="ECO:0000313" key="4">
    <source>
        <dbReference type="Proteomes" id="UP000887565"/>
    </source>
</evidence>
<dbReference type="Proteomes" id="UP000887565">
    <property type="component" value="Unplaced"/>
</dbReference>
<dbReference type="OMA" id="SINEHIC"/>
<dbReference type="WBParaSite" id="nRc.2.0.1.t12637-RA">
    <property type="protein sequence ID" value="nRc.2.0.1.t12637-RA"/>
    <property type="gene ID" value="nRc.2.0.1.g12637"/>
</dbReference>
<dbReference type="SMART" id="SM01139">
    <property type="entry name" value="Drf_FH3"/>
    <property type="match status" value="1"/>
</dbReference>
<keyword evidence="1" id="KW-0175">Coiled coil</keyword>
<dbReference type="Pfam" id="PF02181">
    <property type="entry name" value="FH2"/>
    <property type="match status" value="1"/>
</dbReference>
<dbReference type="PANTHER" id="PTHR45725:SF1">
    <property type="entry name" value="DISHEVELLED ASSOCIATED ACTIVATOR OF MORPHOGENESIS, ISOFORM D"/>
    <property type="match status" value="1"/>
</dbReference>
<feature type="compositionally biased region" description="Polar residues" evidence="2">
    <location>
        <begin position="532"/>
        <end position="541"/>
    </location>
</feature>